<dbReference type="PANTHER" id="PTHR21495">
    <property type="entry name" value="NUCLEOPORIN-RELATED"/>
    <property type="match status" value="1"/>
</dbReference>
<evidence type="ECO:0000256" key="2">
    <source>
        <dbReference type="ARBA" id="ARBA00011738"/>
    </source>
</evidence>
<comment type="subunit">
    <text evidence="2 4">Homodimer.</text>
</comment>
<dbReference type="AlphaFoldDB" id="A0AAW1WL31"/>
<dbReference type="Gene3D" id="2.40.480.10">
    <property type="entry name" value="Allene oxide cyclase-like"/>
    <property type="match status" value="1"/>
</dbReference>
<accession>A0AAW1WL31</accession>
<protein>
    <recommendedName>
        <fullName evidence="4">Dirigent protein</fullName>
    </recommendedName>
</protein>
<comment type="caution">
    <text evidence="5">The sequence shown here is derived from an EMBL/GenBank/DDBJ whole genome shotgun (WGS) entry which is preliminary data.</text>
</comment>
<dbReference type="GO" id="GO:0009699">
    <property type="term" value="P:phenylpropanoid biosynthetic process"/>
    <property type="evidence" value="ECO:0007669"/>
    <property type="project" value="UniProtKB-ARBA"/>
</dbReference>
<feature type="signal peptide" evidence="4">
    <location>
        <begin position="1"/>
        <end position="31"/>
    </location>
</feature>
<evidence type="ECO:0000313" key="5">
    <source>
        <dbReference type="EMBL" id="KAK9924521.1"/>
    </source>
</evidence>
<dbReference type="InterPro" id="IPR004265">
    <property type="entry name" value="Dirigent"/>
</dbReference>
<comment type="subcellular location">
    <subcellularLocation>
        <location evidence="4">Secreted</location>
        <location evidence="4">Extracellular space</location>
        <location evidence="4">Apoplast</location>
    </subcellularLocation>
</comment>
<dbReference type="GO" id="GO:0048046">
    <property type="term" value="C:apoplast"/>
    <property type="evidence" value="ECO:0007669"/>
    <property type="project" value="UniProtKB-SubCell"/>
</dbReference>
<dbReference type="InterPro" id="IPR044859">
    <property type="entry name" value="Allene_oxi_cyc_Dirigent"/>
</dbReference>
<dbReference type="Proteomes" id="UP001457282">
    <property type="component" value="Unassembled WGS sequence"/>
</dbReference>
<comment type="similarity">
    <text evidence="1 4">Belongs to the plant dirigent protein family.</text>
</comment>
<evidence type="ECO:0000256" key="1">
    <source>
        <dbReference type="ARBA" id="ARBA00010746"/>
    </source>
</evidence>
<evidence type="ECO:0000256" key="4">
    <source>
        <dbReference type="RuleBase" id="RU363099"/>
    </source>
</evidence>
<sequence length="178" mass="19545">MAFSRPMKLMSFSSLLLLLVLVLVLISLAKAQRPTETIVEFYLQDLASGSNATVVPITGIKNKPLSFTTFGTIFTIDDPITQTSDRNSTEIGRAQGMLVASALSGSNVHVLVSFSFSNGSSLEIQGTSRQFERYKELSVVSGTGSFRYVRGYATLETIYYDNKTSYSIVRCTVRIIQS</sequence>
<name>A0AAW1WL31_RUBAR</name>
<dbReference type="EMBL" id="JBEDUW010000006">
    <property type="protein sequence ID" value="KAK9924521.1"/>
    <property type="molecule type" value="Genomic_DNA"/>
</dbReference>
<evidence type="ECO:0000313" key="6">
    <source>
        <dbReference type="Proteomes" id="UP001457282"/>
    </source>
</evidence>
<gene>
    <name evidence="5" type="ORF">M0R45_032886</name>
</gene>
<keyword evidence="4" id="KW-0732">Signal</keyword>
<keyword evidence="4" id="KW-0052">Apoplast</keyword>
<feature type="chain" id="PRO_5043086584" description="Dirigent protein" evidence="4">
    <location>
        <begin position="32"/>
        <end position="178"/>
    </location>
</feature>
<evidence type="ECO:0000256" key="3">
    <source>
        <dbReference type="ARBA" id="ARBA00022525"/>
    </source>
</evidence>
<organism evidence="5 6">
    <name type="scientific">Rubus argutus</name>
    <name type="common">Southern blackberry</name>
    <dbReference type="NCBI Taxonomy" id="59490"/>
    <lineage>
        <taxon>Eukaryota</taxon>
        <taxon>Viridiplantae</taxon>
        <taxon>Streptophyta</taxon>
        <taxon>Embryophyta</taxon>
        <taxon>Tracheophyta</taxon>
        <taxon>Spermatophyta</taxon>
        <taxon>Magnoliopsida</taxon>
        <taxon>eudicotyledons</taxon>
        <taxon>Gunneridae</taxon>
        <taxon>Pentapetalae</taxon>
        <taxon>rosids</taxon>
        <taxon>fabids</taxon>
        <taxon>Rosales</taxon>
        <taxon>Rosaceae</taxon>
        <taxon>Rosoideae</taxon>
        <taxon>Rosoideae incertae sedis</taxon>
        <taxon>Rubus</taxon>
    </lineage>
</organism>
<comment type="function">
    <text evidence="4">Dirigent proteins impart stereoselectivity on the phenoxy radical-coupling reaction, yielding optically active lignans from two molecules of coniferyl alcohol in the biosynthesis of lignans, flavonolignans, and alkaloids and thus plays a central role in plant secondary metabolism.</text>
</comment>
<proteinExistence type="inferred from homology"/>
<keyword evidence="6" id="KW-1185">Reference proteome</keyword>
<dbReference type="Pfam" id="PF03018">
    <property type="entry name" value="Dirigent"/>
    <property type="match status" value="1"/>
</dbReference>
<reference evidence="5 6" key="1">
    <citation type="journal article" date="2023" name="G3 (Bethesda)">
        <title>A chromosome-length genome assembly and annotation of blackberry (Rubus argutus, cv. 'Hillquist').</title>
        <authorList>
            <person name="Bruna T."/>
            <person name="Aryal R."/>
            <person name="Dudchenko O."/>
            <person name="Sargent D.J."/>
            <person name="Mead D."/>
            <person name="Buti M."/>
            <person name="Cavallini A."/>
            <person name="Hytonen T."/>
            <person name="Andres J."/>
            <person name="Pham M."/>
            <person name="Weisz D."/>
            <person name="Mascagni F."/>
            <person name="Usai G."/>
            <person name="Natali L."/>
            <person name="Bassil N."/>
            <person name="Fernandez G.E."/>
            <person name="Lomsadze A."/>
            <person name="Armour M."/>
            <person name="Olukolu B."/>
            <person name="Poorten T."/>
            <person name="Britton C."/>
            <person name="Davik J."/>
            <person name="Ashrafi H."/>
            <person name="Aiden E.L."/>
            <person name="Borodovsky M."/>
            <person name="Worthington M."/>
        </authorList>
    </citation>
    <scope>NUCLEOTIDE SEQUENCE [LARGE SCALE GENOMIC DNA]</scope>
    <source>
        <strain evidence="5">PI 553951</strain>
    </source>
</reference>
<keyword evidence="3 4" id="KW-0964">Secreted</keyword>